<evidence type="ECO:0000313" key="1">
    <source>
        <dbReference type="EMBL" id="WXA98839.1"/>
    </source>
</evidence>
<keyword evidence="2" id="KW-1185">Reference proteome</keyword>
<dbReference type="RefSeq" id="WP_394849459.1">
    <property type="nucleotide sequence ID" value="NZ_CP089982.1"/>
</dbReference>
<sequence length="187" mass="19486">MKALALALLVGGAVACSVTGCGYRALYAQPSEVRLSVVLVRARVADAVANDEVLSGVRTALAREGALAAGTGYPRMEVEVLRADEASEGIASATDATGTRVPQARATQIGVLARAWIVRAQNGSHEADTGDVRAFNVVESSGGTGLVAESMRHDDALRAAARRVGQRLALRVLGHPVARDESAEELW</sequence>
<protein>
    <recommendedName>
        <fullName evidence="3">Lipoprotein</fullName>
    </recommendedName>
</protein>
<dbReference type="PROSITE" id="PS51257">
    <property type="entry name" value="PROKAR_LIPOPROTEIN"/>
    <property type="match status" value="1"/>
</dbReference>
<proteinExistence type="predicted"/>
<reference evidence="1 2" key="1">
    <citation type="submission" date="2021-12" db="EMBL/GenBank/DDBJ databases">
        <title>Discovery of the Pendulisporaceae a myxobacterial family with distinct sporulation behavior and unique specialized metabolism.</title>
        <authorList>
            <person name="Garcia R."/>
            <person name="Popoff A."/>
            <person name="Bader C.D."/>
            <person name="Loehr J."/>
            <person name="Walesch S."/>
            <person name="Walt C."/>
            <person name="Boldt J."/>
            <person name="Bunk B."/>
            <person name="Haeckl F.J.F.P.J."/>
            <person name="Gunesch A.P."/>
            <person name="Birkelbach J."/>
            <person name="Nuebel U."/>
            <person name="Pietschmann T."/>
            <person name="Bach T."/>
            <person name="Mueller R."/>
        </authorList>
    </citation>
    <scope>NUCLEOTIDE SEQUENCE [LARGE SCALE GENOMIC DNA]</scope>
    <source>
        <strain evidence="1 2">MSr12523</strain>
    </source>
</reference>
<dbReference type="EMBL" id="CP089982">
    <property type="protein sequence ID" value="WXA98839.1"/>
    <property type="molecule type" value="Genomic_DNA"/>
</dbReference>
<evidence type="ECO:0000313" key="2">
    <source>
        <dbReference type="Proteomes" id="UP001379533"/>
    </source>
</evidence>
<name>A0ABZ2KL92_9BACT</name>
<accession>A0ABZ2KL92</accession>
<evidence type="ECO:0008006" key="3">
    <source>
        <dbReference type="Google" id="ProtNLM"/>
    </source>
</evidence>
<dbReference type="Proteomes" id="UP001379533">
    <property type="component" value="Chromosome"/>
</dbReference>
<organism evidence="1 2">
    <name type="scientific">Pendulispora brunnea</name>
    <dbReference type="NCBI Taxonomy" id="2905690"/>
    <lineage>
        <taxon>Bacteria</taxon>
        <taxon>Pseudomonadati</taxon>
        <taxon>Myxococcota</taxon>
        <taxon>Myxococcia</taxon>
        <taxon>Myxococcales</taxon>
        <taxon>Sorangiineae</taxon>
        <taxon>Pendulisporaceae</taxon>
        <taxon>Pendulispora</taxon>
    </lineage>
</organism>
<gene>
    <name evidence="1" type="ORF">LZC95_18680</name>
</gene>